<keyword evidence="6 7" id="KW-0862">Zinc</keyword>
<feature type="binding site" evidence="7">
    <location>
        <position position="130"/>
    </location>
    <ligand>
        <name>Zn(2+)</name>
        <dbReference type="ChEBI" id="CHEBI:29105"/>
        <label>1</label>
    </ligand>
</feature>
<feature type="binding site" evidence="7">
    <location>
        <position position="130"/>
    </location>
    <ligand>
        <name>Zn(2+)</name>
        <dbReference type="ChEBI" id="CHEBI:29105"/>
        <label>2</label>
    </ligand>
</feature>
<protein>
    <recommendedName>
        <fullName evidence="7">Hydroxyacylglutathione hydrolase</fullName>
        <ecNumber evidence="7">3.1.2.6</ecNumber>
    </recommendedName>
    <alternativeName>
        <fullName evidence="7">Glyoxalase II</fullName>
        <shortName evidence="7">Glx II</shortName>
    </alternativeName>
</protein>
<dbReference type="Proteomes" id="UP001162800">
    <property type="component" value="Chromosome"/>
</dbReference>
<dbReference type="EMBL" id="CP106881">
    <property type="protein sequence ID" value="UYG52148.1"/>
    <property type="molecule type" value="Genomic_DNA"/>
</dbReference>
<feature type="binding site" evidence="7">
    <location>
        <position position="52"/>
    </location>
    <ligand>
        <name>Zn(2+)</name>
        <dbReference type="ChEBI" id="CHEBI:29105"/>
        <label>1</label>
    </ligand>
</feature>
<comment type="pathway">
    <text evidence="2 7">Secondary metabolite metabolism; methylglyoxal degradation; (R)-lactate from methylglyoxal: step 2/2.</text>
</comment>
<name>A0ABY6GBA7_9BURK</name>
<dbReference type="CDD" id="cd07723">
    <property type="entry name" value="hydroxyacylglutathione_hydrolase_MBL-fold"/>
    <property type="match status" value="1"/>
</dbReference>
<sequence>MNLLPLPAFSDNYVWMLHDGRQALVIDPGEAGPVLAALERHALQLQAILITHHHADHVGGVDALRAATGAPVWGPAREKLPEPVARVRGGDQVDALGGPWQVIDVPGHTAGHIAFYSASAMEQPLLFCGDTLFSGGCGRLFEGTPQQMQQSLDALAALPDATLVCCAHEYTLSNLRFALAVEPNNAALLHHLEHCRGLRARGEPTLPSSLGLERSINPFLRTRHGAVAASAQRHDPRIHPQQAHEVLAALRAWKNVF</sequence>
<dbReference type="SMART" id="SM00849">
    <property type="entry name" value="Lactamase_B"/>
    <property type="match status" value="1"/>
</dbReference>
<dbReference type="InterPro" id="IPR017782">
    <property type="entry name" value="Hydroxyacylglutathione_Hdrlase"/>
</dbReference>
<reference evidence="9" key="1">
    <citation type="submission" date="2022-09" db="EMBL/GenBank/DDBJ databases">
        <title>The complete genome of Acidovorax sp. 5MLIR.</title>
        <authorList>
            <person name="Liu L."/>
            <person name="Yue J."/>
            <person name="Yang F."/>
            <person name="Yuan J."/>
            <person name="Li L."/>
        </authorList>
    </citation>
    <scope>NUCLEOTIDE SEQUENCE</scope>
    <source>
        <strain evidence="9">5MLIR</strain>
    </source>
</reference>
<feature type="binding site" evidence="7">
    <location>
        <position position="54"/>
    </location>
    <ligand>
        <name>Zn(2+)</name>
        <dbReference type="ChEBI" id="CHEBI:29105"/>
        <label>1</label>
    </ligand>
</feature>
<accession>A0ABY6GBA7</accession>
<comment type="subunit">
    <text evidence="7">Monomer.</text>
</comment>
<dbReference type="PIRSF" id="PIRSF005457">
    <property type="entry name" value="Glx"/>
    <property type="match status" value="1"/>
</dbReference>
<dbReference type="PANTHER" id="PTHR43705:SF1">
    <property type="entry name" value="HYDROXYACYLGLUTATHIONE HYDROLASE GLOB"/>
    <property type="match status" value="1"/>
</dbReference>
<keyword evidence="5 7" id="KW-0378">Hydrolase</keyword>
<dbReference type="InterPro" id="IPR001279">
    <property type="entry name" value="Metallo-B-lactamas"/>
</dbReference>
<keyword evidence="4 7" id="KW-0479">Metal-binding</keyword>
<evidence type="ECO:0000256" key="4">
    <source>
        <dbReference type="ARBA" id="ARBA00022723"/>
    </source>
</evidence>
<gene>
    <name evidence="7 9" type="primary">gloB</name>
    <name evidence="9" type="ORF">M9799_02590</name>
</gene>
<feature type="binding site" evidence="7">
    <location>
        <position position="56"/>
    </location>
    <ligand>
        <name>Zn(2+)</name>
        <dbReference type="ChEBI" id="CHEBI:29105"/>
        <label>2</label>
    </ligand>
</feature>
<dbReference type="SUPFAM" id="SSF56281">
    <property type="entry name" value="Metallo-hydrolase/oxidoreductase"/>
    <property type="match status" value="1"/>
</dbReference>
<dbReference type="PANTHER" id="PTHR43705">
    <property type="entry name" value="HYDROXYACYLGLUTATHIONE HYDROLASE"/>
    <property type="match status" value="1"/>
</dbReference>
<evidence type="ECO:0000313" key="10">
    <source>
        <dbReference type="Proteomes" id="UP001162800"/>
    </source>
</evidence>
<dbReference type="EC" id="3.1.2.6" evidence="7"/>
<comment type="cofactor">
    <cofactor evidence="7">
        <name>Zn(2+)</name>
        <dbReference type="ChEBI" id="CHEBI:29105"/>
    </cofactor>
    <text evidence="7">Binds 2 Zn(2+) ions per subunit.</text>
</comment>
<evidence type="ECO:0000256" key="6">
    <source>
        <dbReference type="ARBA" id="ARBA00022833"/>
    </source>
</evidence>
<dbReference type="InterPro" id="IPR032282">
    <property type="entry name" value="HAGH_C"/>
</dbReference>
<evidence type="ECO:0000256" key="2">
    <source>
        <dbReference type="ARBA" id="ARBA00004963"/>
    </source>
</evidence>
<comment type="catalytic activity">
    <reaction evidence="1 7">
        <text>an S-(2-hydroxyacyl)glutathione + H2O = a 2-hydroxy carboxylate + glutathione + H(+)</text>
        <dbReference type="Rhea" id="RHEA:21864"/>
        <dbReference type="ChEBI" id="CHEBI:15377"/>
        <dbReference type="ChEBI" id="CHEBI:15378"/>
        <dbReference type="ChEBI" id="CHEBI:57925"/>
        <dbReference type="ChEBI" id="CHEBI:58896"/>
        <dbReference type="ChEBI" id="CHEBI:71261"/>
        <dbReference type="EC" id="3.1.2.6"/>
    </reaction>
</comment>
<evidence type="ECO:0000256" key="1">
    <source>
        <dbReference type="ARBA" id="ARBA00001623"/>
    </source>
</evidence>
<dbReference type="RefSeq" id="WP_231044325.1">
    <property type="nucleotide sequence ID" value="NZ_CP106881.1"/>
</dbReference>
<comment type="similarity">
    <text evidence="3 7">Belongs to the metallo-beta-lactamase superfamily. Glyoxalase II family.</text>
</comment>
<evidence type="ECO:0000313" key="9">
    <source>
        <dbReference type="EMBL" id="UYG52148.1"/>
    </source>
</evidence>
<dbReference type="InterPro" id="IPR001018">
    <property type="entry name" value="Beta-lactamase_class-B_CS"/>
</dbReference>
<dbReference type="NCBIfam" id="TIGR03413">
    <property type="entry name" value="GSH_gloB"/>
    <property type="match status" value="1"/>
</dbReference>
<dbReference type="HAMAP" id="MF_01374">
    <property type="entry name" value="Glyoxalase_2"/>
    <property type="match status" value="1"/>
</dbReference>
<keyword evidence="10" id="KW-1185">Reference proteome</keyword>
<feature type="domain" description="Metallo-beta-lactamase" evidence="8">
    <location>
        <begin position="11"/>
        <end position="168"/>
    </location>
</feature>
<evidence type="ECO:0000259" key="8">
    <source>
        <dbReference type="SMART" id="SM00849"/>
    </source>
</evidence>
<feature type="binding site" evidence="7">
    <location>
        <position position="108"/>
    </location>
    <ligand>
        <name>Zn(2+)</name>
        <dbReference type="ChEBI" id="CHEBI:29105"/>
        <label>1</label>
    </ligand>
</feature>
<feature type="binding site" evidence="7">
    <location>
        <position position="168"/>
    </location>
    <ligand>
        <name>Zn(2+)</name>
        <dbReference type="ChEBI" id="CHEBI:29105"/>
        <label>2</label>
    </ligand>
</feature>
<evidence type="ECO:0000256" key="5">
    <source>
        <dbReference type="ARBA" id="ARBA00022801"/>
    </source>
</evidence>
<dbReference type="InterPro" id="IPR035680">
    <property type="entry name" value="Clx_II_MBL"/>
</dbReference>
<proteinExistence type="inferred from homology"/>
<organism evidence="9 10">
    <name type="scientific">Comamonas endophytica</name>
    <dbReference type="NCBI Taxonomy" id="2949090"/>
    <lineage>
        <taxon>Bacteria</taxon>
        <taxon>Pseudomonadati</taxon>
        <taxon>Pseudomonadota</taxon>
        <taxon>Betaproteobacteria</taxon>
        <taxon>Burkholderiales</taxon>
        <taxon>Comamonadaceae</taxon>
        <taxon>Comamonas</taxon>
    </lineage>
</organism>
<dbReference type="PROSITE" id="PS00743">
    <property type="entry name" value="BETA_LACTAMASE_B_1"/>
    <property type="match status" value="1"/>
</dbReference>
<feature type="binding site" evidence="7">
    <location>
        <position position="57"/>
    </location>
    <ligand>
        <name>Zn(2+)</name>
        <dbReference type="ChEBI" id="CHEBI:29105"/>
        <label>2</label>
    </ligand>
</feature>
<evidence type="ECO:0000256" key="3">
    <source>
        <dbReference type="ARBA" id="ARBA00006759"/>
    </source>
</evidence>
<dbReference type="Pfam" id="PF00753">
    <property type="entry name" value="Lactamase_B"/>
    <property type="match status" value="1"/>
</dbReference>
<comment type="function">
    <text evidence="7">Thiolesterase that catalyzes the hydrolysis of S-D-lactoyl-glutathione to form glutathione and D-lactic acid.</text>
</comment>
<evidence type="ECO:0000256" key="7">
    <source>
        <dbReference type="HAMAP-Rule" id="MF_01374"/>
    </source>
</evidence>
<dbReference type="InterPro" id="IPR036866">
    <property type="entry name" value="RibonucZ/Hydroxyglut_hydro"/>
</dbReference>
<dbReference type="InterPro" id="IPR050110">
    <property type="entry name" value="Glyoxalase_II_hydrolase"/>
</dbReference>
<dbReference type="GO" id="GO:0004416">
    <property type="term" value="F:hydroxyacylglutathione hydrolase activity"/>
    <property type="evidence" value="ECO:0007669"/>
    <property type="project" value="UniProtKB-EC"/>
</dbReference>
<dbReference type="Pfam" id="PF16123">
    <property type="entry name" value="HAGH_C"/>
    <property type="match status" value="1"/>
</dbReference>
<dbReference type="Gene3D" id="3.60.15.10">
    <property type="entry name" value="Ribonuclease Z/Hydroxyacylglutathione hydrolase-like"/>
    <property type="match status" value="1"/>
</dbReference>